<protein>
    <submittedName>
        <fullName evidence="2">Uncharacterized protein</fullName>
    </submittedName>
</protein>
<keyword evidence="3" id="KW-1185">Reference proteome</keyword>
<accession>K1X3M2</accession>
<dbReference type="Proteomes" id="UP000006753">
    <property type="component" value="Unassembled WGS sequence"/>
</dbReference>
<dbReference type="KEGG" id="mbe:MBM_01788"/>
<feature type="region of interest" description="Disordered" evidence="1">
    <location>
        <begin position="1"/>
        <end position="79"/>
    </location>
</feature>
<reference evidence="2 3" key="1">
    <citation type="journal article" date="2012" name="BMC Genomics">
        <title>Sequencing the genome of Marssonina brunnea reveals fungus-poplar co-evolution.</title>
        <authorList>
            <person name="Zhu S."/>
            <person name="Cao Y.-Z."/>
            <person name="Jiang C."/>
            <person name="Tan B.-Y."/>
            <person name="Wang Z."/>
            <person name="Feng S."/>
            <person name="Zhang L."/>
            <person name="Su X.-H."/>
            <person name="Brejova B."/>
            <person name="Vinar T."/>
            <person name="Xu M."/>
            <person name="Wang M.-X."/>
            <person name="Zhang S.-G."/>
            <person name="Huang M.-R."/>
            <person name="Wu R."/>
            <person name="Zhou Y."/>
        </authorList>
    </citation>
    <scope>NUCLEOTIDE SEQUENCE [LARGE SCALE GENOMIC DNA]</scope>
    <source>
        <strain evidence="2 3">MB_m1</strain>
    </source>
</reference>
<organism evidence="2 3">
    <name type="scientific">Marssonina brunnea f. sp. multigermtubi (strain MB_m1)</name>
    <name type="common">Marssonina leaf spot fungus</name>
    <dbReference type="NCBI Taxonomy" id="1072389"/>
    <lineage>
        <taxon>Eukaryota</taxon>
        <taxon>Fungi</taxon>
        <taxon>Dikarya</taxon>
        <taxon>Ascomycota</taxon>
        <taxon>Pezizomycotina</taxon>
        <taxon>Leotiomycetes</taxon>
        <taxon>Helotiales</taxon>
        <taxon>Drepanopezizaceae</taxon>
        <taxon>Drepanopeziza</taxon>
    </lineage>
</organism>
<name>K1X3M2_MARBU</name>
<proteinExistence type="predicted"/>
<feature type="region of interest" description="Disordered" evidence="1">
    <location>
        <begin position="105"/>
        <end position="170"/>
    </location>
</feature>
<dbReference type="InParanoid" id="K1X3M2"/>
<dbReference type="GeneID" id="18757723"/>
<sequence>MVLSIMVTTKNPARPAETPYHHRSSQVCPVQGGSYPSGDENPQRDQRGVLQVGDVQLSLASQSRHKPQGRGDGGGAQDERATWIPAPQARPDANVHADFLTPYYSSRSCPQRATSSSPPDPRPQTPDPRPQNESPAPNSGAHCDLWRAHGTGAHDDEIPNYNHNTAQGHHGARDRLAASPTQVTLGFTWRLSPPATVLSWESLFPDSFVQGSELESGIRRMGIAS</sequence>
<feature type="compositionally biased region" description="Pro residues" evidence="1">
    <location>
        <begin position="118"/>
        <end position="129"/>
    </location>
</feature>
<evidence type="ECO:0000256" key="1">
    <source>
        <dbReference type="SAM" id="MobiDB-lite"/>
    </source>
</evidence>
<dbReference type="EMBL" id="JH921430">
    <property type="protein sequence ID" value="EKD19836.1"/>
    <property type="molecule type" value="Genomic_DNA"/>
</dbReference>
<dbReference type="HOGENOM" id="CLU_1230165_0_0_1"/>
<evidence type="ECO:0000313" key="2">
    <source>
        <dbReference type="EMBL" id="EKD19836.1"/>
    </source>
</evidence>
<feature type="compositionally biased region" description="Polar residues" evidence="1">
    <location>
        <begin position="1"/>
        <end position="11"/>
    </location>
</feature>
<evidence type="ECO:0000313" key="3">
    <source>
        <dbReference type="Proteomes" id="UP000006753"/>
    </source>
</evidence>
<dbReference type="AlphaFoldDB" id="K1X3M2"/>
<feature type="compositionally biased region" description="Basic and acidic residues" evidence="1">
    <location>
        <begin position="144"/>
        <end position="157"/>
    </location>
</feature>
<gene>
    <name evidence="2" type="ORF">MBM_01788</name>
</gene>